<gene>
    <name evidence="1" type="ORF">ZIOFF_073955</name>
</gene>
<organism evidence="1 2">
    <name type="scientific">Zingiber officinale</name>
    <name type="common">Ginger</name>
    <name type="synonym">Amomum zingiber</name>
    <dbReference type="NCBI Taxonomy" id="94328"/>
    <lineage>
        <taxon>Eukaryota</taxon>
        <taxon>Viridiplantae</taxon>
        <taxon>Streptophyta</taxon>
        <taxon>Embryophyta</taxon>
        <taxon>Tracheophyta</taxon>
        <taxon>Spermatophyta</taxon>
        <taxon>Magnoliopsida</taxon>
        <taxon>Liliopsida</taxon>
        <taxon>Zingiberales</taxon>
        <taxon>Zingiberaceae</taxon>
        <taxon>Zingiber</taxon>
    </lineage>
</organism>
<protein>
    <recommendedName>
        <fullName evidence="3">Mitochondrial protein</fullName>
    </recommendedName>
</protein>
<comment type="caution">
    <text evidence="1">The sequence shown here is derived from an EMBL/GenBank/DDBJ whole genome shotgun (WGS) entry which is preliminary data.</text>
</comment>
<dbReference type="PANTHER" id="PTHR11439:SF517">
    <property type="entry name" value="CYSTEINE-RICH RLK (RECEPTOR-LIKE PROTEIN KINASE) 8"/>
    <property type="match status" value="1"/>
</dbReference>
<evidence type="ECO:0008006" key="3">
    <source>
        <dbReference type="Google" id="ProtNLM"/>
    </source>
</evidence>
<proteinExistence type="predicted"/>
<dbReference type="EMBL" id="JACMSC010000022">
    <property type="protein sequence ID" value="KAG6469249.1"/>
    <property type="molecule type" value="Genomic_DNA"/>
</dbReference>
<dbReference type="AlphaFoldDB" id="A0A8J5CTR7"/>
<dbReference type="PANTHER" id="PTHR11439">
    <property type="entry name" value="GAG-POL-RELATED RETROTRANSPOSON"/>
    <property type="match status" value="1"/>
</dbReference>
<keyword evidence="2" id="KW-1185">Reference proteome</keyword>
<evidence type="ECO:0000313" key="1">
    <source>
        <dbReference type="EMBL" id="KAG6469249.1"/>
    </source>
</evidence>
<reference evidence="1 2" key="1">
    <citation type="submission" date="2020-08" db="EMBL/GenBank/DDBJ databases">
        <title>Plant Genome Project.</title>
        <authorList>
            <person name="Zhang R.-G."/>
        </authorList>
    </citation>
    <scope>NUCLEOTIDE SEQUENCE [LARGE SCALE GENOMIC DNA]</scope>
    <source>
        <tissue evidence="1">Rhizome</tissue>
    </source>
</reference>
<dbReference type="Proteomes" id="UP000734854">
    <property type="component" value="Unassembled WGS sequence"/>
</dbReference>
<name>A0A8J5CTR7_ZINOF</name>
<accession>A0A8J5CTR7</accession>
<dbReference type="CDD" id="cd09272">
    <property type="entry name" value="RNase_HI_RT_Ty1"/>
    <property type="match status" value="1"/>
</dbReference>
<sequence>MLMMPGHRVLLLGAKRNGDALSEERKQNSAMWLGSRAEEGWLALSVRRRQRIGRARLGHAVAGARVGDPLRLATAVSCGWRPDILYAVGLVSRYMEDPTTTHLKRILRYIKGMIDFGFLYSTSNHFKLEGYSDSDWGGDIDDRKSTTGFVFFMGDTTFTWMSKKQPIVTLSTCEAEYVVATSCCDLSVNVLGLNISIILLRLVDCFCYRLLFTNKLDGMQFLEKEMAKRNKD</sequence>
<evidence type="ECO:0000313" key="2">
    <source>
        <dbReference type="Proteomes" id="UP000734854"/>
    </source>
</evidence>